<evidence type="ECO:0000256" key="6">
    <source>
        <dbReference type="ARBA" id="ARBA00023288"/>
    </source>
</evidence>
<keyword evidence="3" id="KW-0732">Signal</keyword>
<keyword evidence="4 7" id="KW-0472">Membrane</keyword>
<dbReference type="InterPro" id="IPR032018">
    <property type="entry name" value="LppA/LppB/LprP"/>
</dbReference>
<evidence type="ECO:0000256" key="7">
    <source>
        <dbReference type="SAM" id="Phobius"/>
    </source>
</evidence>
<dbReference type="AlphaFoldDB" id="A0A2A7NYV9"/>
<keyword evidence="6" id="KW-0449">Lipoprotein</keyword>
<keyword evidence="7" id="KW-0812">Transmembrane</keyword>
<dbReference type="Proteomes" id="UP000220340">
    <property type="component" value="Unassembled WGS sequence"/>
</dbReference>
<keyword evidence="9" id="KW-1185">Reference proteome</keyword>
<evidence type="ECO:0000313" key="8">
    <source>
        <dbReference type="EMBL" id="PEG55566.1"/>
    </source>
</evidence>
<sequence length="197" mass="21298">MNAAPAPHRRNLRTVWWVLGITATVVAVAVAAIGIWLSNALKPPQETPMQPEQVAALNHELRAKDSAEDTLTSFEKVLAQTADRITAVVPGLSWRWNRDSTTISCGGKFEDTDGVQVLTRHALFDGPIPDNTWPQALDTLRESAAALGASDLTVFADRPGDHSIELTGDTGVQVRFATKVAASLSARSDCRLRQADF</sequence>
<dbReference type="GO" id="GO:0005886">
    <property type="term" value="C:plasma membrane"/>
    <property type="evidence" value="ECO:0007669"/>
    <property type="project" value="UniProtKB-SubCell"/>
</dbReference>
<gene>
    <name evidence="8" type="ORF">CRI78_04685</name>
</gene>
<evidence type="ECO:0000256" key="1">
    <source>
        <dbReference type="ARBA" id="ARBA00004193"/>
    </source>
</evidence>
<comment type="caution">
    <text evidence="8">The sequence shown here is derived from an EMBL/GenBank/DDBJ whole genome shotgun (WGS) entry which is preliminary data.</text>
</comment>
<keyword evidence="2" id="KW-1003">Cell membrane</keyword>
<keyword evidence="5" id="KW-0564">Palmitate</keyword>
<dbReference type="Gene3D" id="3.30.2030.20">
    <property type="match status" value="1"/>
</dbReference>
<keyword evidence="7" id="KW-1133">Transmembrane helix</keyword>
<proteinExistence type="predicted"/>
<dbReference type="Pfam" id="PF16708">
    <property type="entry name" value="LppA"/>
    <property type="match status" value="1"/>
</dbReference>
<reference evidence="8 9" key="1">
    <citation type="submission" date="2017-10" db="EMBL/GenBank/DDBJ databases">
        <title>The new phylogeny of genus Mycobacterium.</title>
        <authorList>
            <person name="Tortoli E."/>
            <person name="Trovato A."/>
            <person name="Cirillo D.M."/>
        </authorList>
    </citation>
    <scope>NUCLEOTIDE SEQUENCE [LARGE SCALE GENOMIC DNA]</scope>
    <source>
        <strain evidence="8 9">IP141170001</strain>
    </source>
</reference>
<name>A0A2A7NYV9_9MYCO</name>
<dbReference type="EMBL" id="PDCR01000005">
    <property type="protein sequence ID" value="PEG55566.1"/>
    <property type="molecule type" value="Genomic_DNA"/>
</dbReference>
<comment type="subcellular location">
    <subcellularLocation>
        <location evidence="1">Cell membrane</location>
        <topology evidence="1">Lipid-anchor</topology>
    </subcellularLocation>
</comment>
<accession>A0A2A7NYV9</accession>
<evidence type="ECO:0000313" key="9">
    <source>
        <dbReference type="Proteomes" id="UP000220340"/>
    </source>
</evidence>
<feature type="transmembrane region" description="Helical" evidence="7">
    <location>
        <begin position="15"/>
        <end position="37"/>
    </location>
</feature>
<organism evidence="8 9">
    <name type="scientific">Mycolicibacterium diernhoferi</name>
    <dbReference type="NCBI Taxonomy" id="1801"/>
    <lineage>
        <taxon>Bacteria</taxon>
        <taxon>Bacillati</taxon>
        <taxon>Actinomycetota</taxon>
        <taxon>Actinomycetes</taxon>
        <taxon>Mycobacteriales</taxon>
        <taxon>Mycobacteriaceae</taxon>
        <taxon>Mycolicibacterium</taxon>
    </lineage>
</organism>
<evidence type="ECO:0000256" key="5">
    <source>
        <dbReference type="ARBA" id="ARBA00023139"/>
    </source>
</evidence>
<dbReference type="OrthoDB" id="4382082at2"/>
<evidence type="ECO:0000256" key="2">
    <source>
        <dbReference type="ARBA" id="ARBA00022475"/>
    </source>
</evidence>
<evidence type="ECO:0000256" key="4">
    <source>
        <dbReference type="ARBA" id="ARBA00023136"/>
    </source>
</evidence>
<protein>
    <submittedName>
        <fullName evidence="8">Uncharacterized protein</fullName>
    </submittedName>
</protein>
<evidence type="ECO:0000256" key="3">
    <source>
        <dbReference type="ARBA" id="ARBA00022729"/>
    </source>
</evidence>